<evidence type="ECO:0000313" key="2">
    <source>
        <dbReference type="Proteomes" id="UP001234297"/>
    </source>
</evidence>
<evidence type="ECO:0000313" key="1">
    <source>
        <dbReference type="EMBL" id="KAJ8645508.1"/>
    </source>
</evidence>
<protein>
    <submittedName>
        <fullName evidence="1">Uncharacterized protein</fullName>
    </submittedName>
</protein>
<organism evidence="1 2">
    <name type="scientific">Persea americana</name>
    <name type="common">Avocado</name>
    <dbReference type="NCBI Taxonomy" id="3435"/>
    <lineage>
        <taxon>Eukaryota</taxon>
        <taxon>Viridiplantae</taxon>
        <taxon>Streptophyta</taxon>
        <taxon>Embryophyta</taxon>
        <taxon>Tracheophyta</taxon>
        <taxon>Spermatophyta</taxon>
        <taxon>Magnoliopsida</taxon>
        <taxon>Magnoliidae</taxon>
        <taxon>Laurales</taxon>
        <taxon>Lauraceae</taxon>
        <taxon>Persea</taxon>
    </lineage>
</organism>
<dbReference type="EMBL" id="CM056810">
    <property type="protein sequence ID" value="KAJ8645508.1"/>
    <property type="molecule type" value="Genomic_DNA"/>
</dbReference>
<keyword evidence="2" id="KW-1185">Reference proteome</keyword>
<sequence>MENYTYSSYPDSGDSSPRSREIDCENASWDEPANYRVKFMCSYGGKITPRPHDNQLSYVGGDTKILTVDRSIRFSAMMSKLSALVDSSDICFKYQLPGEDLDALISVTNDEDLDHMMLEYDRLHRASAKPARLRLFLFLITNAAFSAPPPEAKPDRQWFVDALNSAPPIQSIEVPSPPASAAASAASNPDFLFGFDKAAKLQEPAPELPVPEGPPPAVPAPIRLDSDRQIGADPISSAEIQRQIHELQRLQIQEQQARVFQGDYYSQKQQEKAAVAPPPPQQQQPPQAAPMPVPMPMPPSYWSERQMPPAPQPTAVTISPSAPTGADQQVYLVQAPVYRPQVAGQGYYMQRMMPEMYREPPPPQMYSMGPPQPQKLSAYGDGMVRPQVPDSAGGGGYTGLAYDSAGRQVYYTSAPGGYQVQGSSVDVRQMPAGAVLSPEGICRC</sequence>
<comment type="caution">
    <text evidence="1">The sequence shown here is derived from an EMBL/GenBank/DDBJ whole genome shotgun (WGS) entry which is preliminary data.</text>
</comment>
<proteinExistence type="predicted"/>
<accession>A0ACC2MJJ2</accession>
<dbReference type="Proteomes" id="UP001234297">
    <property type="component" value="Chromosome 2"/>
</dbReference>
<reference evidence="1 2" key="1">
    <citation type="journal article" date="2022" name="Hortic Res">
        <title>A haplotype resolved chromosomal level avocado genome allows analysis of novel avocado genes.</title>
        <authorList>
            <person name="Nath O."/>
            <person name="Fletcher S.J."/>
            <person name="Hayward A."/>
            <person name="Shaw L.M."/>
            <person name="Masouleh A.K."/>
            <person name="Furtado A."/>
            <person name="Henry R.J."/>
            <person name="Mitter N."/>
        </authorList>
    </citation>
    <scope>NUCLEOTIDE SEQUENCE [LARGE SCALE GENOMIC DNA]</scope>
    <source>
        <strain evidence="2">cv. Hass</strain>
    </source>
</reference>
<gene>
    <name evidence="1" type="ORF">MRB53_007256</name>
</gene>
<name>A0ACC2MJJ2_PERAE</name>